<protein>
    <submittedName>
        <fullName evidence="5">DUF5979 domain-containing protein</fullName>
    </submittedName>
</protein>
<dbReference type="NCBIfam" id="TIGR01451">
    <property type="entry name" value="B_ant_repeat"/>
    <property type="match status" value="1"/>
</dbReference>
<organism evidence="5 6">
    <name type="scientific">Streptomyces gamaensis</name>
    <dbReference type="NCBI Taxonomy" id="1763542"/>
    <lineage>
        <taxon>Bacteria</taxon>
        <taxon>Bacillati</taxon>
        <taxon>Actinomycetota</taxon>
        <taxon>Actinomycetes</taxon>
        <taxon>Kitasatosporales</taxon>
        <taxon>Streptomycetaceae</taxon>
        <taxon>Streptomyces</taxon>
    </lineage>
</organism>
<comment type="caution">
    <text evidence="5">The sequence shown here is derived from an EMBL/GenBank/DDBJ whole genome shotgun (WGS) entry which is preliminary data.</text>
</comment>
<dbReference type="Proteomes" id="UP001596083">
    <property type="component" value="Unassembled WGS sequence"/>
</dbReference>
<evidence type="ECO:0000259" key="4">
    <source>
        <dbReference type="Pfam" id="PF19407"/>
    </source>
</evidence>
<evidence type="ECO:0000256" key="3">
    <source>
        <dbReference type="SAM" id="SignalP"/>
    </source>
</evidence>
<evidence type="ECO:0000313" key="5">
    <source>
        <dbReference type="EMBL" id="MFC5723572.1"/>
    </source>
</evidence>
<dbReference type="EMBL" id="JBHSPB010000018">
    <property type="protein sequence ID" value="MFC5723572.1"/>
    <property type="molecule type" value="Genomic_DNA"/>
</dbReference>
<keyword evidence="3" id="KW-0732">Signal</keyword>
<proteinExistence type="predicted"/>
<gene>
    <name evidence="5" type="ORF">ACFP1Z_25760</name>
</gene>
<dbReference type="RefSeq" id="WP_390319870.1">
    <property type="nucleotide sequence ID" value="NZ_JBHSPB010000018.1"/>
</dbReference>
<dbReference type="InterPro" id="IPR047589">
    <property type="entry name" value="DUF11_rpt"/>
</dbReference>
<dbReference type="InterPro" id="IPR046022">
    <property type="entry name" value="DUF5979"/>
</dbReference>
<sequence length="2061" mass="211457">MQKSVLRAVFSLVVIGAVAVAVPTGVFDGDERPADAEVGIRARVSAAGAPLEPGRAFEYGLTATCSSLTVACVNAVVEDTLPAGFEITSLPRTTDSRQVAYDAGSRRLTVRYREALPGPPNPSGSVGLPAGAGRDLAIGMRVPAETTLDDGTSVENAPAVSADNAEQKSAAARVRVRVPRQVRTATTVKWADGSAVARSGAESAVTLGARNASSPSARVTALTTDDTARDAYDAFDVKALGPVRRFPAGTDRVRALVCVKPLNSPCADKEFTAGPYSSGPEVPLPDGVAPDRITGVRFAFDSEDGDTLPYDPKGGEADVKVGLRDTLRSTGAPLTPAARRRVNWCAATTARDADSGKPVTGPPTCAGFDVLPHVATVQGTTSYFSDADGNYVADGTAVTGTRAPVSMVTGARNTSSFPVAALTVTEPAAGARGDFARFDTGALRVEFPAGARSATVGVVCRGGARPAPLQLSGPPARQDVPATGCPPGAPPSQVTATFHGTDAAGHGTIRTDALATLSLHGTLNDQGAPADPRTGIADCADVTASDPVDGAAPGTGTACGTLRVQNPVSDIRGAVTESQTEIPPDQPVTHTLDLANAGNTPLDRPAVTAPADPGASGNPFDAVRLTKLAVTYRNPAGAPVQLEVLDPNARTWVAYNPADAGLLSRARGVRGRLADGALPPQGRFMLAAEFVRRDGVADRTGFRDCAQITSAGRPVGQPYCTHRDSITEPPSGGGTVQTSVSPSTVARALSGVARQQPEVRIKALNTGNINLKQLVVTDVDPGFFDGVDFQSLTGVTFPPGANRVRVDVCTSKCTASPPAFTPGTTTDSTTPGLPSGVDPGEVRGLRVTFTSAGGGHDLVPGEAPPSTVCPATVCFKVAARGTPRSDPDKQIPGQIENTAQAAGESPLQGPGELFDIGRSEAALKVQNGTAQLEVATAPDARIGPTEAAPFTLTVRNTGNGPVPGLVVTDPVPDQLRFDQGYVGDGGLPFKVTAKVPPGTPAPPPPVYEPARGDDGSVAKAVWRWPSWTLLPGAEVRIAFQVRLAPGVPAGSVAQNASGAGSESRNDVSCQSRSARDGQVSDDSENFGPGRYCTSRAEVTALPGTGFEATQWIAGNDALGFHNTATHRHEPLDSPGCPVLKQDGRTYTSYPCTALVQPGEKFDHLVRAVNTGTDPAVQLRLLNVLPYKGDTGVLLGNQQRGTEWEPRPRLAGAPQLAGPGTLETRYATVTNPCSPLLDTPRRDCGPAGWNSAYTEDATGVAMTVSFGTPLPPGGQVSLRLPMAAPVDLGVPGDPAVAWSSLAHAETVVRAGKPYELPATEPPKAGVGMRFGNLRVDKVATDAPPGVNLGPYKVTHRCTVTPQGGTAQIVRAGTSDATLHTPVTLTAVPAGATCLVWESDAAGARSSHFGEANALRVVITPAGPDEEGQHVSITDTYPRASLVVRNHITGPAAPEAAKGPFAVRVDCSAQGQSLPGFPKDLTFERASEQSLDGLPNGARCTAAEPRTGGASAVAVTPTDSADPHAAVIGSLPGRTAGLTVTNDFATGGLRVVKKVLGPGSRYADRTFRFRIACTFNGRRDAVVRTLALRAPNLTGELRDLPAGAVCTVTETDPGGADRTPPPVGPVTVRPGPAATVSTDISNAFSTGRLTLRKAVDGAPADAPYVRNLAFAVSCVREAEGPDGTPATAFVVRGDYALSAANTLEIPAPLPIGTRCWAEQRDTGGAASATTDHGDLAHAAVVTKDTPDITITAKNGYRTGTLRLGKKINGNGARFAAGRSYALLLNCTLETAPGRTLTLVDRRRYTFTGTGEHPVDDLGFPLPAGTRCWAVEADTGGASAATVDHGGPEQAVTIEGTDDRTATITATNTYTLGRLTVANKVTGEGDGGYTFTVDCATPRPGGGTTPVGLSADDSRFTLDDGERRTIDAPLGSVCAVREIERPKGARTAVADSDPGTAGSAGVGTGPDGRGAPGARLPGGVGGARTADDAHGADGAHDGVVRIAAKAATVTVTNAFRAPDPVGGPQGHPRRRTGGTDMDVFMMTGAGLLVAALVAAGAAVRFRRW</sequence>
<feature type="domain" description="DUF5979" evidence="4">
    <location>
        <begin position="1760"/>
        <end position="1868"/>
    </location>
</feature>
<feature type="signal peptide" evidence="3">
    <location>
        <begin position="1"/>
        <end position="21"/>
    </location>
</feature>
<feature type="domain" description="DUF5979" evidence="4">
    <location>
        <begin position="1647"/>
        <end position="1754"/>
    </location>
</feature>
<keyword evidence="2" id="KW-1133">Transmembrane helix</keyword>
<feature type="compositionally biased region" description="Gly residues" evidence="1">
    <location>
        <begin position="1955"/>
        <end position="1969"/>
    </location>
</feature>
<evidence type="ECO:0000313" key="6">
    <source>
        <dbReference type="Proteomes" id="UP001596083"/>
    </source>
</evidence>
<name>A0ABW0Z609_9ACTN</name>
<feature type="chain" id="PRO_5047500958" evidence="3">
    <location>
        <begin position="22"/>
        <end position="2061"/>
    </location>
</feature>
<feature type="domain" description="DUF5979" evidence="4">
    <location>
        <begin position="1873"/>
        <end position="2010"/>
    </location>
</feature>
<feature type="region of interest" description="Disordered" evidence="1">
    <location>
        <begin position="1941"/>
        <end position="1969"/>
    </location>
</feature>
<keyword evidence="6" id="KW-1185">Reference proteome</keyword>
<evidence type="ECO:0000256" key="1">
    <source>
        <dbReference type="SAM" id="MobiDB-lite"/>
    </source>
</evidence>
<feature type="region of interest" description="Disordered" evidence="1">
    <location>
        <begin position="1052"/>
        <end position="1088"/>
    </location>
</feature>
<feature type="domain" description="DUF5979" evidence="4">
    <location>
        <begin position="1333"/>
        <end position="1435"/>
    </location>
</feature>
<evidence type="ECO:0000256" key="2">
    <source>
        <dbReference type="SAM" id="Phobius"/>
    </source>
</evidence>
<feature type="domain" description="DUF5979" evidence="4">
    <location>
        <begin position="1548"/>
        <end position="1642"/>
    </location>
</feature>
<reference evidence="6" key="1">
    <citation type="journal article" date="2019" name="Int. J. Syst. Evol. Microbiol.">
        <title>The Global Catalogue of Microorganisms (GCM) 10K type strain sequencing project: providing services to taxonomists for standard genome sequencing and annotation.</title>
        <authorList>
            <consortium name="The Broad Institute Genomics Platform"/>
            <consortium name="The Broad Institute Genome Sequencing Center for Infectious Disease"/>
            <person name="Wu L."/>
            <person name="Ma J."/>
        </authorList>
    </citation>
    <scope>NUCLEOTIDE SEQUENCE [LARGE SCALE GENOMIC DNA]</scope>
    <source>
        <strain evidence="6">CGMCC 4.7304</strain>
    </source>
</reference>
<feature type="domain" description="DUF5979" evidence="4">
    <location>
        <begin position="1441"/>
        <end position="1542"/>
    </location>
</feature>
<feature type="compositionally biased region" description="Low complexity" evidence="1">
    <location>
        <begin position="821"/>
        <end position="836"/>
    </location>
</feature>
<accession>A0ABW0Z609</accession>
<keyword evidence="2" id="KW-0472">Membrane</keyword>
<dbReference type="Pfam" id="PF19407">
    <property type="entry name" value="DUF5979"/>
    <property type="match status" value="6"/>
</dbReference>
<feature type="transmembrane region" description="Helical" evidence="2">
    <location>
        <begin position="2036"/>
        <end position="2056"/>
    </location>
</feature>
<feature type="region of interest" description="Disordered" evidence="1">
    <location>
        <begin position="820"/>
        <end position="839"/>
    </location>
</feature>
<keyword evidence="2" id="KW-0812">Transmembrane</keyword>
<feature type="compositionally biased region" description="Polar residues" evidence="1">
    <location>
        <begin position="1052"/>
        <end position="1072"/>
    </location>
</feature>